<keyword evidence="1" id="KW-0472">Membrane</keyword>
<gene>
    <name evidence="2" type="ORF">OIDMADRAFT_199344</name>
</gene>
<dbReference type="OrthoDB" id="3562691at2759"/>
<protein>
    <submittedName>
        <fullName evidence="2">Uncharacterized protein</fullName>
    </submittedName>
</protein>
<keyword evidence="1" id="KW-1133">Transmembrane helix</keyword>
<organism evidence="2 3">
    <name type="scientific">Oidiodendron maius (strain Zn)</name>
    <dbReference type="NCBI Taxonomy" id="913774"/>
    <lineage>
        <taxon>Eukaryota</taxon>
        <taxon>Fungi</taxon>
        <taxon>Dikarya</taxon>
        <taxon>Ascomycota</taxon>
        <taxon>Pezizomycotina</taxon>
        <taxon>Leotiomycetes</taxon>
        <taxon>Leotiomycetes incertae sedis</taxon>
        <taxon>Myxotrichaceae</taxon>
        <taxon>Oidiodendron</taxon>
    </lineage>
</organism>
<accession>A0A0C3HCX7</accession>
<feature type="transmembrane region" description="Helical" evidence="1">
    <location>
        <begin position="16"/>
        <end position="35"/>
    </location>
</feature>
<sequence>MSPPPGNFFTKQRTPLLLTAFVGGGALFIAMKWRAVIQRSEAAKRAGARHDYGVATGRSGGGI</sequence>
<dbReference type="HOGENOM" id="CLU_2886387_0_0_1"/>
<dbReference type="EMBL" id="KN832877">
    <property type="protein sequence ID" value="KIN00152.1"/>
    <property type="molecule type" value="Genomic_DNA"/>
</dbReference>
<name>A0A0C3HCX7_OIDMZ</name>
<keyword evidence="1" id="KW-0812">Transmembrane</keyword>
<keyword evidence="3" id="KW-1185">Reference proteome</keyword>
<reference evidence="3" key="2">
    <citation type="submission" date="2015-01" db="EMBL/GenBank/DDBJ databases">
        <title>Evolutionary Origins and Diversification of the Mycorrhizal Mutualists.</title>
        <authorList>
            <consortium name="DOE Joint Genome Institute"/>
            <consortium name="Mycorrhizal Genomics Consortium"/>
            <person name="Kohler A."/>
            <person name="Kuo A."/>
            <person name="Nagy L.G."/>
            <person name="Floudas D."/>
            <person name="Copeland A."/>
            <person name="Barry K.W."/>
            <person name="Cichocki N."/>
            <person name="Veneault-Fourrey C."/>
            <person name="LaButti K."/>
            <person name="Lindquist E.A."/>
            <person name="Lipzen A."/>
            <person name="Lundell T."/>
            <person name="Morin E."/>
            <person name="Murat C."/>
            <person name="Riley R."/>
            <person name="Ohm R."/>
            <person name="Sun H."/>
            <person name="Tunlid A."/>
            <person name="Henrissat B."/>
            <person name="Grigoriev I.V."/>
            <person name="Hibbett D.S."/>
            <person name="Martin F."/>
        </authorList>
    </citation>
    <scope>NUCLEOTIDE SEQUENCE [LARGE SCALE GENOMIC DNA]</scope>
    <source>
        <strain evidence="3">Zn</strain>
    </source>
</reference>
<evidence type="ECO:0000256" key="1">
    <source>
        <dbReference type="SAM" id="Phobius"/>
    </source>
</evidence>
<dbReference type="InParanoid" id="A0A0C3HCX7"/>
<dbReference type="Proteomes" id="UP000054321">
    <property type="component" value="Unassembled WGS sequence"/>
</dbReference>
<evidence type="ECO:0000313" key="3">
    <source>
        <dbReference type="Proteomes" id="UP000054321"/>
    </source>
</evidence>
<proteinExistence type="predicted"/>
<evidence type="ECO:0000313" key="2">
    <source>
        <dbReference type="EMBL" id="KIN00152.1"/>
    </source>
</evidence>
<dbReference type="AlphaFoldDB" id="A0A0C3HCX7"/>
<reference evidence="2 3" key="1">
    <citation type="submission" date="2014-04" db="EMBL/GenBank/DDBJ databases">
        <authorList>
            <consortium name="DOE Joint Genome Institute"/>
            <person name="Kuo A."/>
            <person name="Martino E."/>
            <person name="Perotto S."/>
            <person name="Kohler A."/>
            <person name="Nagy L.G."/>
            <person name="Floudas D."/>
            <person name="Copeland A."/>
            <person name="Barry K.W."/>
            <person name="Cichocki N."/>
            <person name="Veneault-Fourrey C."/>
            <person name="LaButti K."/>
            <person name="Lindquist E.A."/>
            <person name="Lipzen A."/>
            <person name="Lundell T."/>
            <person name="Morin E."/>
            <person name="Murat C."/>
            <person name="Sun H."/>
            <person name="Tunlid A."/>
            <person name="Henrissat B."/>
            <person name="Grigoriev I.V."/>
            <person name="Hibbett D.S."/>
            <person name="Martin F."/>
            <person name="Nordberg H.P."/>
            <person name="Cantor M.N."/>
            <person name="Hua S.X."/>
        </authorList>
    </citation>
    <scope>NUCLEOTIDE SEQUENCE [LARGE SCALE GENOMIC DNA]</scope>
    <source>
        <strain evidence="2 3">Zn</strain>
    </source>
</reference>